<feature type="region of interest" description="Disordered" evidence="1">
    <location>
        <begin position="140"/>
        <end position="173"/>
    </location>
</feature>
<proteinExistence type="predicted"/>
<dbReference type="GO" id="GO:0004792">
    <property type="term" value="F:thiosulfate-cyanide sulfurtransferase activity"/>
    <property type="evidence" value="ECO:0007669"/>
    <property type="project" value="TreeGrafter"/>
</dbReference>
<evidence type="ECO:0000256" key="1">
    <source>
        <dbReference type="SAM" id="MobiDB-lite"/>
    </source>
</evidence>
<dbReference type="PANTHER" id="PTHR44086">
    <property type="entry name" value="THIOSULFATE SULFURTRANSFERASE RDL2, MITOCHONDRIAL-RELATED"/>
    <property type="match status" value="1"/>
</dbReference>
<dbReference type="PANTHER" id="PTHR44086:SF10">
    <property type="entry name" value="THIOSULFATE SULFURTRANSFERASE_RHODANESE-LIKE DOMAIN-CONTAINING PROTEIN 3"/>
    <property type="match status" value="1"/>
</dbReference>
<feature type="compositionally biased region" description="Low complexity" evidence="1">
    <location>
        <begin position="147"/>
        <end position="173"/>
    </location>
</feature>
<reference evidence="3" key="2">
    <citation type="submission" date="2021-02" db="EMBL/GenBank/DDBJ databases">
        <title>Aspergillus luchuensis mut. kawachii IFO 4304 genome sequence.</title>
        <authorList>
            <person name="Mori K."/>
            <person name="Kadooka C."/>
            <person name="Goto M."/>
            <person name="Futagami T."/>
        </authorList>
    </citation>
    <scope>NUCLEOTIDE SEQUENCE</scope>
    <source>
        <strain evidence="3">IFO 4308</strain>
    </source>
</reference>
<dbReference type="CDD" id="cd01519">
    <property type="entry name" value="RHOD_HSP67B2"/>
    <property type="match status" value="1"/>
</dbReference>
<dbReference type="InterPro" id="IPR001763">
    <property type="entry name" value="Rhodanese-like_dom"/>
</dbReference>
<gene>
    <name evidence="3" type="ORF">AKAW2_20452S</name>
</gene>
<dbReference type="InterPro" id="IPR036873">
    <property type="entry name" value="Rhodanese-like_dom_sf"/>
</dbReference>
<keyword evidence="4" id="KW-1185">Reference proteome</keyword>
<reference evidence="3" key="1">
    <citation type="submission" date="2021-01" db="EMBL/GenBank/DDBJ databases">
        <authorList>
            <consortium name="Aspergillus luchuensis mut. kawachii IFO 4304 genome sequencing consortium"/>
            <person name="Kazuki M."/>
            <person name="Futagami T."/>
        </authorList>
    </citation>
    <scope>NUCLEOTIDE SEQUENCE</scope>
    <source>
        <strain evidence="3">IFO 4308</strain>
    </source>
</reference>
<feature type="region of interest" description="Disordered" evidence="1">
    <location>
        <begin position="14"/>
        <end position="37"/>
    </location>
</feature>
<dbReference type="Gene3D" id="3.40.250.10">
    <property type="entry name" value="Rhodanese-like domain"/>
    <property type="match status" value="1"/>
</dbReference>
<feature type="domain" description="Rhodanese" evidence="2">
    <location>
        <begin position="286"/>
        <end position="395"/>
    </location>
</feature>
<evidence type="ECO:0000313" key="3">
    <source>
        <dbReference type="EMBL" id="BCR95512.1"/>
    </source>
</evidence>
<dbReference type="OrthoDB" id="566238at2759"/>
<dbReference type="Pfam" id="PF00581">
    <property type="entry name" value="Rhodanese"/>
    <property type="match status" value="1"/>
</dbReference>
<sequence>MNQTTNCRTLEISLMGPKDKKAPEHTEADEAADSQPEDEIAWLTKDVNMESTMMTLTDLSNPSLNNYKWKAVNTATDITRSRTSIRRISAVTSIISSTTFSTCLYLTQTYQVIFLWGKLLLYTQSLTCIVQPIPPFPNHTLTSAEHPQLPSPSATASATPTTSSPTQSLKPTTTTMASLLPLRRAPTSLLTSTSKPSTHLARSLLTSTVIPSTRTFTTKSSTLLPNTITKRTTTINPITRPHHHPLISSSSIRQKSTKDNDAPTFRQWGFEDITASLPSNTPNSPTQKPIILIDVREPAELSSTGIIPSAVSVPLASQPDALFLTPEEFETRFGFPKPGVKGEEEDTDIVFYCKAGVRARAAAQLAEQAGYEAGRLGVYDGSWLDWAKRGGRVERWEGNDN</sequence>
<dbReference type="SMART" id="SM00450">
    <property type="entry name" value="RHOD"/>
    <property type="match status" value="1"/>
</dbReference>
<dbReference type="GO" id="GO:0005739">
    <property type="term" value="C:mitochondrion"/>
    <property type="evidence" value="ECO:0007669"/>
    <property type="project" value="TreeGrafter"/>
</dbReference>
<protein>
    <recommendedName>
        <fullName evidence="2">Rhodanese domain-containing protein</fullName>
    </recommendedName>
</protein>
<dbReference type="GeneID" id="64956837"/>
<name>A0A7R7W339_ASPKA</name>
<dbReference type="EMBL" id="AP024426">
    <property type="protein sequence ID" value="BCR95512.1"/>
    <property type="molecule type" value="Genomic_DNA"/>
</dbReference>
<dbReference type="KEGG" id="aluc:AKAW2_20452S"/>
<dbReference type="SUPFAM" id="SSF52821">
    <property type="entry name" value="Rhodanese/Cell cycle control phosphatase"/>
    <property type="match status" value="1"/>
</dbReference>
<organism evidence="3 4">
    <name type="scientific">Aspergillus kawachii</name>
    <name type="common">White koji mold</name>
    <name type="synonym">Aspergillus awamori var. kawachi</name>
    <dbReference type="NCBI Taxonomy" id="1069201"/>
    <lineage>
        <taxon>Eukaryota</taxon>
        <taxon>Fungi</taxon>
        <taxon>Dikarya</taxon>
        <taxon>Ascomycota</taxon>
        <taxon>Pezizomycotina</taxon>
        <taxon>Eurotiomycetes</taxon>
        <taxon>Eurotiomycetidae</taxon>
        <taxon>Eurotiales</taxon>
        <taxon>Aspergillaceae</taxon>
        <taxon>Aspergillus</taxon>
        <taxon>Aspergillus subgen. Circumdati</taxon>
    </lineage>
</organism>
<evidence type="ECO:0000313" key="4">
    <source>
        <dbReference type="Proteomes" id="UP000661280"/>
    </source>
</evidence>
<dbReference type="PROSITE" id="PS50206">
    <property type="entry name" value="RHODANESE_3"/>
    <property type="match status" value="1"/>
</dbReference>
<dbReference type="Proteomes" id="UP000661280">
    <property type="component" value="Chromosome 2"/>
</dbReference>
<dbReference type="RefSeq" id="XP_041539278.1">
    <property type="nucleotide sequence ID" value="XM_041685166.1"/>
</dbReference>
<accession>A0A7R7W339</accession>
<evidence type="ECO:0000259" key="2">
    <source>
        <dbReference type="PROSITE" id="PS50206"/>
    </source>
</evidence>
<feature type="region of interest" description="Disordered" evidence="1">
    <location>
        <begin position="236"/>
        <end position="260"/>
    </location>
</feature>
<feature type="compositionally biased region" description="Basic and acidic residues" evidence="1">
    <location>
        <begin position="17"/>
        <end position="28"/>
    </location>
</feature>
<dbReference type="AlphaFoldDB" id="A0A7R7W339"/>